<feature type="transmembrane region" description="Helical" evidence="1">
    <location>
        <begin position="152"/>
        <end position="171"/>
    </location>
</feature>
<feature type="transmembrane region" description="Helical" evidence="1">
    <location>
        <begin position="51"/>
        <end position="70"/>
    </location>
</feature>
<dbReference type="STRING" id="268739.Nmlp_3333"/>
<dbReference type="eggNOG" id="arCOG04664">
    <property type="taxonomic scope" value="Archaea"/>
</dbReference>
<organism evidence="2 3">
    <name type="scientific">Natronomonas moolapensis (strain DSM 18674 / CECT 7526 / JCM 14361 / 8.8.11)</name>
    <dbReference type="NCBI Taxonomy" id="268739"/>
    <lineage>
        <taxon>Archaea</taxon>
        <taxon>Methanobacteriati</taxon>
        <taxon>Methanobacteriota</taxon>
        <taxon>Stenosarchaea group</taxon>
        <taxon>Halobacteria</taxon>
        <taxon>Halobacteriales</taxon>
        <taxon>Natronomonadaceae</taxon>
        <taxon>Natronomonas</taxon>
    </lineage>
</organism>
<dbReference type="AlphaFoldDB" id="M1XSX0"/>
<accession>M1XSX0</accession>
<dbReference type="KEGG" id="nmo:Nmlp_3333"/>
<gene>
    <name evidence="2" type="ordered locus">Nmlp_3333</name>
</gene>
<dbReference type="EMBL" id="HF582854">
    <property type="protein sequence ID" value="CCQ37463.1"/>
    <property type="molecule type" value="Genomic_DNA"/>
</dbReference>
<sequence length="201" mass="21485">MMLPTHALVGMALSIPVAVTVPELAPAAILGGFVGGILPDLDLYVGHRRTLHFPTLYPLAAVPVSLLTFVRPGPATLAAAFVVIGAAAHCRMDIYGGGLELRPWEGTSERAVYDHVAGEWRRPRRVVRYDGSKGDLAISTAVALPLIALVEWPLLALVAVALAVGAAYVLLRRRLASLAPTVFGAVPEPFDRHVPERYSEK</sequence>
<keyword evidence="1" id="KW-0472">Membrane</keyword>
<proteinExistence type="predicted"/>
<evidence type="ECO:0000256" key="1">
    <source>
        <dbReference type="SAM" id="Phobius"/>
    </source>
</evidence>
<keyword evidence="1" id="KW-1133">Transmembrane helix</keyword>
<dbReference type="OrthoDB" id="204671at2157"/>
<dbReference type="Proteomes" id="UP000011867">
    <property type="component" value="Chromosome"/>
</dbReference>
<dbReference type="RefSeq" id="WP_015410205.1">
    <property type="nucleotide sequence ID" value="NC_020388.1"/>
</dbReference>
<protein>
    <submittedName>
        <fullName evidence="2">DUF457 family protein</fullName>
    </submittedName>
</protein>
<dbReference type="GeneID" id="14651816"/>
<keyword evidence="1" id="KW-0812">Transmembrane</keyword>
<reference evidence="2 3" key="1">
    <citation type="journal article" date="2013" name="Genome Announc.">
        <title>Genome of the haloarchaeon Natronomonas moolapensis, a neutrophilic member of a previously haloalkaliphilic genus.</title>
        <authorList>
            <person name="Dyall-Smith M.L."/>
            <person name="Pfeiffer F."/>
            <person name="Oberwinkler T."/>
            <person name="Klee K."/>
            <person name="Rampp M."/>
            <person name="Palm P."/>
            <person name="Gross K."/>
            <person name="Schuster S.C."/>
            <person name="Oesterhelt D."/>
        </authorList>
    </citation>
    <scope>NUCLEOTIDE SEQUENCE [LARGE SCALE GENOMIC DNA]</scope>
    <source>
        <strain evidence="3">DSM 18674 / JCM 14361 / 8.8.11</strain>
    </source>
</reference>
<keyword evidence="3" id="KW-1185">Reference proteome</keyword>
<name>M1XSX0_NATM8</name>
<evidence type="ECO:0000313" key="3">
    <source>
        <dbReference type="Proteomes" id="UP000011867"/>
    </source>
</evidence>
<evidence type="ECO:0000313" key="2">
    <source>
        <dbReference type="EMBL" id="CCQ37463.1"/>
    </source>
</evidence>
<dbReference type="HOGENOM" id="CLU_1357894_0_0_2"/>